<evidence type="ECO:0000313" key="1">
    <source>
        <dbReference type="EMBL" id="NBG66017.1"/>
    </source>
</evidence>
<comment type="caution">
    <text evidence="1">The sequence shown here is derived from an EMBL/GenBank/DDBJ whole genome shotgun (WGS) entry which is preliminary data.</text>
</comment>
<gene>
    <name evidence="1" type="ORF">GQN54_07790</name>
</gene>
<name>A0A6N9NLL3_9FLAO</name>
<organism evidence="1 2">
    <name type="scientific">Acidiluteibacter ferrifornacis</name>
    <dbReference type="NCBI Taxonomy" id="2692424"/>
    <lineage>
        <taxon>Bacteria</taxon>
        <taxon>Pseudomonadati</taxon>
        <taxon>Bacteroidota</taxon>
        <taxon>Flavobacteriia</taxon>
        <taxon>Flavobacteriales</taxon>
        <taxon>Cryomorphaceae</taxon>
        <taxon>Acidiluteibacter</taxon>
    </lineage>
</organism>
<dbReference type="AlphaFoldDB" id="A0A6N9NLL3"/>
<reference evidence="1 2" key="1">
    <citation type="submission" date="2019-12" db="EMBL/GenBank/DDBJ databases">
        <authorList>
            <person name="Zhao J."/>
        </authorList>
    </citation>
    <scope>NUCLEOTIDE SEQUENCE [LARGE SCALE GENOMIC DNA]</scope>
    <source>
        <strain evidence="1 2">S-15</strain>
    </source>
</reference>
<dbReference type="EMBL" id="WWNE01000006">
    <property type="protein sequence ID" value="NBG66017.1"/>
    <property type="molecule type" value="Genomic_DNA"/>
</dbReference>
<protein>
    <submittedName>
        <fullName evidence="1">Uncharacterized protein</fullName>
    </submittedName>
</protein>
<sequence length="193" mass="21630">MKIAIQAVLLIAAVVLAYLVYDSVNSRIEFEKKLEYRKGVVVENLIHLRTAQNEFKGEKKRYAKTFDELFGFIKYDSISVIKAIGNVPDSLTEQQAVELGIVLRDTTKIAAIDSVLKGMNLDSLKYIPFSGGEIFKIDAGQIEKNKVNVNVFEVSAKYSQFLKGLSTKNENIDLENELKVGSMEEPTTSGNWE</sequence>
<keyword evidence="2" id="KW-1185">Reference proteome</keyword>
<proteinExistence type="predicted"/>
<accession>A0A6N9NLL3</accession>
<dbReference type="RefSeq" id="WP_160632965.1">
    <property type="nucleotide sequence ID" value="NZ_WWNE01000006.1"/>
</dbReference>
<dbReference type="Proteomes" id="UP000470771">
    <property type="component" value="Unassembled WGS sequence"/>
</dbReference>
<evidence type="ECO:0000313" key="2">
    <source>
        <dbReference type="Proteomes" id="UP000470771"/>
    </source>
</evidence>